<reference evidence="2" key="1">
    <citation type="journal article" date="2020" name="Ecol. Evol.">
        <title>Genome structure and content of the rice root-knot nematode (Meloidogyne graminicola).</title>
        <authorList>
            <person name="Phan N.T."/>
            <person name="Danchin E.G.J."/>
            <person name="Klopp C."/>
            <person name="Perfus-Barbeoch L."/>
            <person name="Kozlowski D.K."/>
            <person name="Koutsovoulos G.D."/>
            <person name="Lopez-Roques C."/>
            <person name="Bouchez O."/>
            <person name="Zahm M."/>
            <person name="Besnard G."/>
            <person name="Bellafiore S."/>
        </authorList>
    </citation>
    <scope>NUCLEOTIDE SEQUENCE</scope>
    <source>
        <strain evidence="2">VN-18</strain>
    </source>
</reference>
<evidence type="ECO:0000313" key="3">
    <source>
        <dbReference type="Proteomes" id="UP000605970"/>
    </source>
</evidence>
<name>A0A8S9ZS92_9BILA</name>
<accession>A0A8S9ZS92</accession>
<evidence type="ECO:0000256" key="1">
    <source>
        <dbReference type="SAM" id="SignalP"/>
    </source>
</evidence>
<dbReference type="AlphaFoldDB" id="A0A8S9ZS92"/>
<feature type="chain" id="PRO_5035921218" evidence="1">
    <location>
        <begin position="17"/>
        <end position="537"/>
    </location>
</feature>
<feature type="signal peptide" evidence="1">
    <location>
        <begin position="1"/>
        <end position="16"/>
    </location>
</feature>
<proteinExistence type="predicted"/>
<sequence length="537" mass="62413">MRFALLITLTIYSTNAMVNVVPSVNPHVFVREENELRQHNNYSPPKAIFNKGTNMVAMKRTNTDRKLSRSMLNLSIKAKASQSDFNKIGSGAIEPQNSPFNRAVDYSQKKNLHNTKANEISNFLTKQHSIRENAFEMSPTSNIENKKETIELENKNVSNIGQADKTMDKEISNNQFKPSKFLPLNENRTKSFDKIFNIGETNRKLVSFEKRTKSSPVESDNEYLKIKSQEIQEFEIEEVTNFLALMNKFISIGGLALKDILDVHSQTMTSQERFKFVHALKLSTTEKMVNIVRNIIFILDSQGIEDKKGVYSQLFTWAIGTFAFNLPYSIKHNNGDLVPFRSNAMEKELKMLLEMTIYYNKEENAKIKETASQIIKYFISKIFPEKEFFDGGYASIFNDPMIKNLNSEQNSIHDGINNYLITIIKFTEENGKMFKNEKQRNDFISFLYYIHSDRLALISKHLFNIFEENDVEEGEKMSKLCYWAINTFALNLINNSTKRERSKIIYLNKFKITREEISELLKSIFESIENNRRKRKN</sequence>
<comment type="caution">
    <text evidence="2">The sequence shown here is derived from an EMBL/GenBank/DDBJ whole genome shotgun (WGS) entry which is preliminary data.</text>
</comment>
<keyword evidence="3" id="KW-1185">Reference proteome</keyword>
<dbReference type="OrthoDB" id="5893416at2759"/>
<organism evidence="2 3">
    <name type="scientific">Meloidogyne graminicola</name>
    <dbReference type="NCBI Taxonomy" id="189291"/>
    <lineage>
        <taxon>Eukaryota</taxon>
        <taxon>Metazoa</taxon>
        <taxon>Ecdysozoa</taxon>
        <taxon>Nematoda</taxon>
        <taxon>Chromadorea</taxon>
        <taxon>Rhabditida</taxon>
        <taxon>Tylenchina</taxon>
        <taxon>Tylenchomorpha</taxon>
        <taxon>Tylenchoidea</taxon>
        <taxon>Meloidogynidae</taxon>
        <taxon>Meloidogyninae</taxon>
        <taxon>Meloidogyne</taxon>
    </lineage>
</organism>
<keyword evidence="1" id="KW-0732">Signal</keyword>
<gene>
    <name evidence="2" type="ORF">Mgra_00004333</name>
</gene>
<evidence type="ECO:0000313" key="2">
    <source>
        <dbReference type="EMBL" id="KAF7636347.1"/>
    </source>
</evidence>
<dbReference type="Proteomes" id="UP000605970">
    <property type="component" value="Unassembled WGS sequence"/>
</dbReference>
<dbReference type="EMBL" id="JABEBT010000031">
    <property type="protein sequence ID" value="KAF7636347.1"/>
    <property type="molecule type" value="Genomic_DNA"/>
</dbReference>
<protein>
    <submittedName>
        <fullName evidence="2">Uncharacterized protein</fullName>
    </submittedName>
</protein>